<proteinExistence type="predicted"/>
<name>X1I366_9ZZZZ</name>
<gene>
    <name evidence="1" type="ORF">S03H2_37891</name>
</gene>
<organism evidence="1">
    <name type="scientific">marine sediment metagenome</name>
    <dbReference type="NCBI Taxonomy" id="412755"/>
    <lineage>
        <taxon>unclassified sequences</taxon>
        <taxon>metagenomes</taxon>
        <taxon>ecological metagenomes</taxon>
    </lineage>
</organism>
<dbReference type="EMBL" id="BARU01023339">
    <property type="protein sequence ID" value="GAH51973.1"/>
    <property type="molecule type" value="Genomic_DNA"/>
</dbReference>
<comment type="caution">
    <text evidence="1">The sequence shown here is derived from an EMBL/GenBank/DDBJ whole genome shotgun (WGS) entry which is preliminary data.</text>
</comment>
<sequence>MKIEISNRLAIELLNIMALNGNVMSDECREFKEKLEKMK</sequence>
<evidence type="ECO:0000313" key="1">
    <source>
        <dbReference type="EMBL" id="GAH51973.1"/>
    </source>
</evidence>
<dbReference type="AlphaFoldDB" id="X1I366"/>
<reference evidence="1" key="1">
    <citation type="journal article" date="2014" name="Front. Microbiol.">
        <title>High frequency of phylogenetically diverse reductive dehalogenase-homologous genes in deep subseafloor sedimentary metagenomes.</title>
        <authorList>
            <person name="Kawai M."/>
            <person name="Futagami T."/>
            <person name="Toyoda A."/>
            <person name="Takaki Y."/>
            <person name="Nishi S."/>
            <person name="Hori S."/>
            <person name="Arai W."/>
            <person name="Tsubouchi T."/>
            <person name="Morono Y."/>
            <person name="Uchiyama I."/>
            <person name="Ito T."/>
            <person name="Fujiyama A."/>
            <person name="Inagaki F."/>
            <person name="Takami H."/>
        </authorList>
    </citation>
    <scope>NUCLEOTIDE SEQUENCE</scope>
    <source>
        <strain evidence="1">Expedition CK06-06</strain>
    </source>
</reference>
<protein>
    <submittedName>
        <fullName evidence="1">Uncharacterized protein</fullName>
    </submittedName>
</protein>
<accession>X1I366</accession>